<dbReference type="Gene3D" id="3.40.50.2300">
    <property type="match status" value="2"/>
</dbReference>
<evidence type="ECO:0000259" key="21">
    <source>
        <dbReference type="PROSITE" id="PS50894"/>
    </source>
</evidence>
<sequence>MPKLVLVRLISGLVSLLLTLTAQVQAAEQKIEVLSVYSGAANPQIYALTKDQAGFLWFGTSDGVKRYDGYSFTSFQHDAQLAGSLSHNNVGVILNDSQNRLWAGTWGGGLNLYQRSSQSFQVFRHQAEQNDSIGTDKIQSLYESRDQQLWVGTNGGGLNRYIAQSGTFQRYLPEQPSKGSQRIWSIAEDSKGNIWAATSDGLLKLDRQQDKLQRLGTVADGLDHPEIRTLYIDAADRIWISTRLSFGYFEPTTGLYTSITLPEGSSPTVTSVTPYKGRLLLATLAGIYQFDPEAWQFDPVGSNGEWALLGNRDVRQLLIDSTGVLWAATRYSGVIKVFPQHAAFQSWSNYLPQYALSGLYSQVLSIVENPDGGLWLGTGKGLVAFDMNGNFTPLTEQDMPQGLARFRIKSMAYLPDGRLLMGTDSGIFALQNNTIIQLELDWWPEQHDSIESLSTDQQGNIWIVFSFANNVVRWNEHSNEVSYFLQDIDPVFSFADSDGDIWVGTEGQGIQRLQPASGTVQQFLPGNGNAGPGNGYINAVIQTDADTLWFASRNGVDRYSKSQQQFTHFNNITEDQGLTVQALASDDNGMIWLATSSGIFRLAPDTGSFHHFTTNDGLVSNSFQARSALKMRDGRVYFGSIDGITAFNPAAVQVNSVIPPLVITALSIDGKSQFPLPDVLTLKPDYKNISISFAALDFQASADNRYRTRLAGYDDSWGHSTAANQVSYGRMPPGEYQFEFIGSNNHGVWNRQSQSLRIIVLPAWYQSLWFRILAPLTLAVILGLLYLARVRQHKATERYLSEQIEQRTRDIFVLGDVGKDIAATFELEQVCQLIYNHLTNLLATDYFAIGLWQPTAAELELVFSQHLGQRQPKRVVSVDSGHSAEARCIRQQQEVIAISADDWTAAQLTPADSLNGSKTGSMLCFPLLAGSKTLGLLTLQTDHANAYDSAQITIARVIASHAAVAISNCLFFNELAKTEQRLELAMQGANAGTWEWNVQSDELITNDIWPAMLGYNQSQLADLFGNRLARLAQLMHPDDAPAASQTLRQHLRGESDIYRAEFRMQTAAQQWKWILSIGKAITDDTNRSGGQSVQRVFGINLDISDSKAMQAELTDAKEKAEQATKAKSDFLSNMSHEIRTPMNAIIGMSHLALQTDLNRKQRNYIEKVYRSAEALLGIINDILDFSKIEAGKMDIEHIAFRLDDVLDNLVNMVGLKAEEKGIELHFAIAPDIPMALLGDPLRLGQILTNLCNNAIKFTEQAGEIVIGAQILQQDDNNINLQFSVKDSGIGMTGEQQQRLFHSFSQADSSTTRKYGGTGLGLAICKTLTELMGGQISVHSEAGKGSTFTFNVNLAVQPGESSKRHQLSQQISTLRILLVDDNATAREILSGMLQSLNMQVEVAKSGQTALDLLQQADAAQQPFDLVLMDWQMPQMDGMQTTRLLQQLPLQQQPAVIFVTAFGRDVIDHTPAGLNISSYLSKPVTMSSLFDAMMMALGHDSFRSKHEQQRQQLTPDTLRQLRGARILLVEDNELNQELASELLSSNGMQVTIAANGEQALQQLDLASFDGVLMDCQMPVMDGYTATRAIRSKPQFQHLPVIAMTANAMAGDREKALAAGMNDHIAKPINVNAMFNTMAKWIVPANPQPDDANAEPASAAPDTELPSLPGINTARGLATTQHNQKLYRKLLKRFASSYTNFPEDFHAAQQDEDDSAAMRYAHTLKGTAANIGAEALQAAAAGLEHCCDAQRDVRAALQQVEAELAIVLSGLALLPEPAEAVTAQPQQADAEQIRTLLTELQALINDYDTDATDIAGQLQHLLQHTPQRAGLNKLQQAIEAYDFEQAASILQTIMPLYRGDN</sequence>
<evidence type="ECO:0000256" key="4">
    <source>
        <dbReference type="ARBA" id="ARBA00022475"/>
    </source>
</evidence>
<dbReference type="Pfam" id="PF08447">
    <property type="entry name" value="PAS_3"/>
    <property type="match status" value="1"/>
</dbReference>
<dbReference type="SUPFAM" id="SSF63829">
    <property type="entry name" value="Calcium-dependent phosphotriesterase"/>
    <property type="match status" value="3"/>
</dbReference>
<dbReference type="InterPro" id="IPR001789">
    <property type="entry name" value="Sig_transdc_resp-reg_receiver"/>
</dbReference>
<feature type="domain" description="Response regulatory" evidence="19">
    <location>
        <begin position="1523"/>
        <end position="1639"/>
    </location>
</feature>
<dbReference type="CDD" id="cd17546">
    <property type="entry name" value="REC_hyHK_CKI1_RcsC-like"/>
    <property type="match status" value="2"/>
</dbReference>
<dbReference type="SUPFAM" id="SSF55781">
    <property type="entry name" value="GAF domain-like"/>
    <property type="match status" value="1"/>
</dbReference>
<dbReference type="InterPro" id="IPR035965">
    <property type="entry name" value="PAS-like_dom_sf"/>
</dbReference>
<dbReference type="InterPro" id="IPR000014">
    <property type="entry name" value="PAS"/>
</dbReference>
<evidence type="ECO:0000256" key="16">
    <source>
        <dbReference type="SAM" id="MobiDB-lite"/>
    </source>
</evidence>
<dbReference type="InterPro" id="IPR003018">
    <property type="entry name" value="GAF"/>
</dbReference>
<keyword evidence="17" id="KW-0732">Signal</keyword>
<dbReference type="SUPFAM" id="SSF55785">
    <property type="entry name" value="PYP-like sensor domain (PAS domain)"/>
    <property type="match status" value="1"/>
</dbReference>
<evidence type="ECO:0000259" key="19">
    <source>
        <dbReference type="PROSITE" id="PS50110"/>
    </source>
</evidence>
<keyword evidence="4" id="KW-1003">Cell membrane</keyword>
<dbReference type="EC" id="2.7.13.3" evidence="3"/>
<evidence type="ECO:0000256" key="6">
    <source>
        <dbReference type="ARBA" id="ARBA00022679"/>
    </source>
</evidence>
<evidence type="ECO:0000256" key="1">
    <source>
        <dbReference type="ARBA" id="ARBA00000085"/>
    </source>
</evidence>
<dbReference type="Pfam" id="PF00072">
    <property type="entry name" value="Response_reg"/>
    <property type="match status" value="2"/>
</dbReference>
<evidence type="ECO:0000256" key="9">
    <source>
        <dbReference type="ARBA" id="ARBA00022777"/>
    </source>
</evidence>
<dbReference type="CDD" id="cd16922">
    <property type="entry name" value="HATPase_EvgS-ArcB-TorS-like"/>
    <property type="match status" value="1"/>
</dbReference>
<dbReference type="Pfam" id="PF00512">
    <property type="entry name" value="HisKA"/>
    <property type="match status" value="1"/>
</dbReference>
<keyword evidence="8" id="KW-0547">Nucleotide-binding</keyword>
<dbReference type="CDD" id="cd00082">
    <property type="entry name" value="HisKA"/>
    <property type="match status" value="1"/>
</dbReference>
<dbReference type="PROSITE" id="PS50110">
    <property type="entry name" value="RESPONSE_REGULATORY"/>
    <property type="match status" value="2"/>
</dbReference>
<keyword evidence="10" id="KW-0067">ATP-binding</keyword>
<evidence type="ECO:0000256" key="12">
    <source>
        <dbReference type="ARBA" id="ARBA00023012"/>
    </source>
</evidence>
<comment type="subcellular location">
    <subcellularLocation>
        <location evidence="2">Cell membrane</location>
        <topology evidence="2">Multi-pass membrane protein</topology>
    </subcellularLocation>
</comment>
<accession>A0ABU8C4P9</accession>
<dbReference type="SUPFAM" id="SSF47384">
    <property type="entry name" value="Homodimeric domain of signal transducing histidine kinase"/>
    <property type="match status" value="1"/>
</dbReference>
<dbReference type="InterPro" id="IPR029016">
    <property type="entry name" value="GAF-like_dom_sf"/>
</dbReference>
<dbReference type="InterPro" id="IPR003661">
    <property type="entry name" value="HisK_dim/P_dom"/>
</dbReference>
<evidence type="ECO:0000256" key="10">
    <source>
        <dbReference type="ARBA" id="ARBA00022840"/>
    </source>
</evidence>
<evidence type="ECO:0000256" key="7">
    <source>
        <dbReference type="ARBA" id="ARBA00022692"/>
    </source>
</evidence>
<evidence type="ECO:0000259" key="20">
    <source>
        <dbReference type="PROSITE" id="PS50112"/>
    </source>
</evidence>
<feature type="domain" description="PAS" evidence="20">
    <location>
        <begin position="978"/>
        <end position="1054"/>
    </location>
</feature>
<dbReference type="PROSITE" id="PS50894">
    <property type="entry name" value="HPT"/>
    <property type="match status" value="1"/>
</dbReference>
<dbReference type="RefSeq" id="WP_335735292.1">
    <property type="nucleotide sequence ID" value="NZ_JALAAR010000004.1"/>
</dbReference>
<dbReference type="Gene3D" id="1.10.287.130">
    <property type="match status" value="1"/>
</dbReference>
<feature type="domain" description="HPt" evidence="21">
    <location>
        <begin position="1680"/>
        <end position="1778"/>
    </location>
</feature>
<evidence type="ECO:0000256" key="8">
    <source>
        <dbReference type="ARBA" id="ARBA00022741"/>
    </source>
</evidence>
<evidence type="ECO:0000313" key="23">
    <source>
        <dbReference type="Proteomes" id="UP001375382"/>
    </source>
</evidence>
<dbReference type="InterPro" id="IPR004358">
    <property type="entry name" value="Sig_transdc_His_kin-like_C"/>
</dbReference>
<reference evidence="22 23" key="1">
    <citation type="journal article" date="2023" name="Ecotoxicol. Environ. Saf.">
        <title>Mercury remediation potential of mercury-resistant strain Rheinheimera metallidurans sp. nov. isolated from a municipal waste dumping site.</title>
        <authorList>
            <person name="Yadav V."/>
            <person name="Manjhi A."/>
            <person name="Vadakedath N."/>
        </authorList>
    </citation>
    <scope>NUCLEOTIDE SEQUENCE [LARGE SCALE GENOMIC DNA]</scope>
    <source>
        <strain evidence="22 23">E-49</strain>
    </source>
</reference>
<dbReference type="InterPro" id="IPR013783">
    <property type="entry name" value="Ig-like_fold"/>
</dbReference>
<dbReference type="Pfam" id="PF02518">
    <property type="entry name" value="HATPase_c"/>
    <property type="match status" value="1"/>
</dbReference>
<evidence type="ECO:0000256" key="14">
    <source>
        <dbReference type="PROSITE-ProRule" id="PRU00110"/>
    </source>
</evidence>
<gene>
    <name evidence="22" type="ORF">MN202_06520</name>
</gene>
<dbReference type="Pfam" id="PF07494">
    <property type="entry name" value="Reg_prop"/>
    <property type="match status" value="2"/>
</dbReference>
<dbReference type="SMART" id="SM00388">
    <property type="entry name" value="HisKA"/>
    <property type="match status" value="1"/>
</dbReference>
<feature type="domain" description="Response regulatory" evidence="19">
    <location>
        <begin position="1374"/>
        <end position="1495"/>
    </location>
</feature>
<dbReference type="InterPro" id="IPR015943">
    <property type="entry name" value="WD40/YVTN_repeat-like_dom_sf"/>
</dbReference>
<dbReference type="InterPro" id="IPR011006">
    <property type="entry name" value="CheY-like_superfamily"/>
</dbReference>
<dbReference type="PANTHER" id="PTHR45339">
    <property type="entry name" value="HYBRID SIGNAL TRANSDUCTION HISTIDINE KINASE J"/>
    <property type="match status" value="1"/>
</dbReference>
<dbReference type="Gene3D" id="3.30.565.10">
    <property type="entry name" value="Histidine kinase-like ATPase, C-terminal domain"/>
    <property type="match status" value="1"/>
</dbReference>
<dbReference type="Pfam" id="PF07495">
    <property type="entry name" value="Y_Y_Y"/>
    <property type="match status" value="1"/>
</dbReference>
<dbReference type="InterPro" id="IPR011110">
    <property type="entry name" value="Reg_prop"/>
</dbReference>
<keyword evidence="9" id="KW-0418">Kinase</keyword>
<feature type="modified residue" description="4-aspartylphosphate" evidence="15">
    <location>
        <position position="1572"/>
    </location>
</feature>
<dbReference type="Gene3D" id="2.130.10.10">
    <property type="entry name" value="YVTN repeat-like/Quinoprotein amine dehydrogenase"/>
    <property type="match status" value="2"/>
</dbReference>
<dbReference type="Pfam" id="PF01590">
    <property type="entry name" value="GAF"/>
    <property type="match status" value="1"/>
</dbReference>
<proteinExistence type="predicted"/>
<dbReference type="Gene3D" id="3.30.450.40">
    <property type="match status" value="1"/>
</dbReference>
<dbReference type="SUPFAM" id="SSF47226">
    <property type="entry name" value="Histidine-containing phosphotransfer domain, HPT domain"/>
    <property type="match status" value="1"/>
</dbReference>
<comment type="caution">
    <text evidence="22">The sequence shown here is derived from an EMBL/GenBank/DDBJ whole genome shotgun (WGS) entry which is preliminary data.</text>
</comment>
<keyword evidence="13" id="KW-0472">Membrane</keyword>
<dbReference type="PROSITE" id="PS50112">
    <property type="entry name" value="PAS"/>
    <property type="match status" value="1"/>
</dbReference>
<dbReference type="InterPro" id="IPR036890">
    <property type="entry name" value="HATPase_C_sf"/>
</dbReference>
<comment type="catalytic activity">
    <reaction evidence="1">
        <text>ATP + protein L-histidine = ADP + protein N-phospho-L-histidine.</text>
        <dbReference type="EC" id="2.7.13.3"/>
    </reaction>
</comment>
<evidence type="ECO:0000256" key="2">
    <source>
        <dbReference type="ARBA" id="ARBA00004651"/>
    </source>
</evidence>
<dbReference type="SUPFAM" id="SSF55874">
    <property type="entry name" value="ATPase domain of HSP90 chaperone/DNA topoisomerase II/histidine kinase"/>
    <property type="match status" value="1"/>
</dbReference>
<dbReference type="InterPro" id="IPR005467">
    <property type="entry name" value="His_kinase_dom"/>
</dbReference>
<dbReference type="InterPro" id="IPR013655">
    <property type="entry name" value="PAS_fold_3"/>
</dbReference>
<dbReference type="EMBL" id="JALAAR010000004">
    <property type="protein sequence ID" value="MEH8016876.1"/>
    <property type="molecule type" value="Genomic_DNA"/>
</dbReference>
<evidence type="ECO:0000256" key="17">
    <source>
        <dbReference type="SAM" id="SignalP"/>
    </source>
</evidence>
<protein>
    <recommendedName>
        <fullName evidence="3">histidine kinase</fullName>
        <ecNumber evidence="3">2.7.13.3</ecNumber>
    </recommendedName>
</protein>
<dbReference type="InterPro" id="IPR003594">
    <property type="entry name" value="HATPase_dom"/>
</dbReference>
<dbReference type="InterPro" id="IPR036641">
    <property type="entry name" value="HPT_dom_sf"/>
</dbReference>
<dbReference type="Proteomes" id="UP001375382">
    <property type="component" value="Unassembled WGS sequence"/>
</dbReference>
<keyword evidence="6" id="KW-0808">Transferase</keyword>
<dbReference type="InterPro" id="IPR008207">
    <property type="entry name" value="Sig_transdc_His_kin_Hpt_dom"/>
</dbReference>
<keyword evidence="23" id="KW-1185">Reference proteome</keyword>
<feature type="modified residue" description="4-aspartylphosphate" evidence="15">
    <location>
        <position position="1428"/>
    </location>
</feature>
<keyword evidence="11" id="KW-1133">Transmembrane helix</keyword>
<dbReference type="Gene3D" id="2.60.40.10">
    <property type="entry name" value="Immunoglobulins"/>
    <property type="match status" value="1"/>
</dbReference>
<dbReference type="PANTHER" id="PTHR45339:SF1">
    <property type="entry name" value="HYBRID SIGNAL TRANSDUCTION HISTIDINE KINASE J"/>
    <property type="match status" value="1"/>
</dbReference>
<dbReference type="Gene3D" id="3.30.450.20">
    <property type="entry name" value="PAS domain"/>
    <property type="match status" value="1"/>
</dbReference>
<feature type="modified residue" description="Phosphohistidine" evidence="14">
    <location>
        <position position="1719"/>
    </location>
</feature>
<keyword evidence="7" id="KW-0812">Transmembrane</keyword>
<dbReference type="InterPro" id="IPR036097">
    <property type="entry name" value="HisK_dim/P_sf"/>
</dbReference>
<feature type="region of interest" description="Disordered" evidence="16">
    <location>
        <begin position="1643"/>
        <end position="1664"/>
    </location>
</feature>
<evidence type="ECO:0000256" key="11">
    <source>
        <dbReference type="ARBA" id="ARBA00022989"/>
    </source>
</evidence>
<organism evidence="22 23">
    <name type="scientific">Rheinheimera muenzenbergensis</name>
    <dbReference type="NCBI Taxonomy" id="1193628"/>
    <lineage>
        <taxon>Bacteria</taxon>
        <taxon>Pseudomonadati</taxon>
        <taxon>Pseudomonadota</taxon>
        <taxon>Gammaproteobacteria</taxon>
        <taxon>Chromatiales</taxon>
        <taxon>Chromatiaceae</taxon>
        <taxon>Rheinheimera</taxon>
    </lineage>
</organism>
<dbReference type="CDD" id="cd00130">
    <property type="entry name" value="PAS"/>
    <property type="match status" value="1"/>
</dbReference>
<dbReference type="InterPro" id="IPR011123">
    <property type="entry name" value="Y_Y_Y"/>
</dbReference>
<evidence type="ECO:0000256" key="5">
    <source>
        <dbReference type="ARBA" id="ARBA00022553"/>
    </source>
</evidence>
<dbReference type="Gene3D" id="1.20.120.160">
    <property type="entry name" value="HPT domain"/>
    <property type="match status" value="1"/>
</dbReference>
<feature type="domain" description="Histidine kinase" evidence="18">
    <location>
        <begin position="1133"/>
        <end position="1355"/>
    </location>
</feature>
<keyword evidence="12" id="KW-0902">Two-component regulatory system</keyword>
<feature type="signal peptide" evidence="17">
    <location>
        <begin position="1"/>
        <end position="26"/>
    </location>
</feature>
<evidence type="ECO:0000259" key="18">
    <source>
        <dbReference type="PROSITE" id="PS50109"/>
    </source>
</evidence>
<dbReference type="SMART" id="SM00448">
    <property type="entry name" value="REC"/>
    <property type="match status" value="2"/>
</dbReference>
<dbReference type="PRINTS" id="PR00344">
    <property type="entry name" value="BCTRLSENSOR"/>
</dbReference>
<evidence type="ECO:0000256" key="15">
    <source>
        <dbReference type="PROSITE-ProRule" id="PRU00169"/>
    </source>
</evidence>
<evidence type="ECO:0000313" key="22">
    <source>
        <dbReference type="EMBL" id="MEH8016876.1"/>
    </source>
</evidence>
<dbReference type="PROSITE" id="PS50109">
    <property type="entry name" value="HIS_KIN"/>
    <property type="match status" value="1"/>
</dbReference>
<evidence type="ECO:0000256" key="13">
    <source>
        <dbReference type="ARBA" id="ARBA00023136"/>
    </source>
</evidence>
<keyword evidence="5 15" id="KW-0597">Phosphoprotein</keyword>
<feature type="chain" id="PRO_5046945681" description="histidine kinase" evidence="17">
    <location>
        <begin position="27"/>
        <end position="1858"/>
    </location>
</feature>
<name>A0ABU8C4P9_9GAMM</name>
<dbReference type="SUPFAM" id="SSF52172">
    <property type="entry name" value="CheY-like"/>
    <property type="match status" value="2"/>
</dbReference>
<dbReference type="SMART" id="SM00387">
    <property type="entry name" value="HATPase_c"/>
    <property type="match status" value="1"/>
</dbReference>
<dbReference type="Pfam" id="PF01627">
    <property type="entry name" value="Hpt"/>
    <property type="match status" value="1"/>
</dbReference>
<dbReference type="SMART" id="SM00065">
    <property type="entry name" value="GAF"/>
    <property type="match status" value="1"/>
</dbReference>
<evidence type="ECO:0000256" key="3">
    <source>
        <dbReference type="ARBA" id="ARBA00012438"/>
    </source>
</evidence>